<accession>J8HLF1</accession>
<dbReference type="Proteomes" id="UP000006960">
    <property type="component" value="Unassembled WGS sequence"/>
</dbReference>
<organism evidence="1 3">
    <name type="scientific">Bacillus cereus VD048</name>
    <dbReference type="NCBI Taxonomy" id="1053226"/>
    <lineage>
        <taxon>Bacteria</taxon>
        <taxon>Bacillati</taxon>
        <taxon>Bacillota</taxon>
        <taxon>Bacilli</taxon>
        <taxon>Bacillales</taxon>
        <taxon>Bacillaceae</taxon>
        <taxon>Bacillus</taxon>
        <taxon>Bacillus cereus group</taxon>
    </lineage>
</organism>
<reference evidence="1 3" key="1">
    <citation type="submission" date="2012-04" db="EMBL/GenBank/DDBJ databases">
        <title>The Genome Sequence of Bacillus cereus VD048.</title>
        <authorList>
            <consortium name="The Broad Institute Genome Sequencing Platform"/>
            <consortium name="The Broad Institute Genome Sequencing Center for Infectious Disease"/>
            <person name="Feldgarden M."/>
            <person name="Van der Auwera G.A."/>
            <person name="Mahillon J."/>
            <person name="Duprez V."/>
            <person name="Timmery S."/>
            <person name="Mattelet C."/>
            <person name="Dierick K."/>
            <person name="Sun M."/>
            <person name="Yu Z."/>
            <person name="Zhu L."/>
            <person name="Hu X."/>
            <person name="Shank E.B."/>
            <person name="Swiecicka I."/>
            <person name="Hansen B.M."/>
            <person name="Andrup L."/>
            <person name="Young S.K."/>
            <person name="Zeng Q."/>
            <person name="Gargeya S."/>
            <person name="Fitzgerald M."/>
            <person name="Haas B."/>
            <person name="Abouelleil A."/>
            <person name="Alvarado L."/>
            <person name="Arachchi H.M."/>
            <person name="Berlin A."/>
            <person name="Chapman S.B."/>
            <person name="Goldberg J."/>
            <person name="Griggs A."/>
            <person name="Gujja S."/>
            <person name="Hansen M."/>
            <person name="Howarth C."/>
            <person name="Imamovic A."/>
            <person name="Larimer J."/>
            <person name="McCowen C."/>
            <person name="Montmayeur A."/>
            <person name="Murphy C."/>
            <person name="Neiman D."/>
            <person name="Pearson M."/>
            <person name="Priest M."/>
            <person name="Roberts A."/>
            <person name="Saif S."/>
            <person name="Shea T."/>
            <person name="Sisk P."/>
            <person name="Sykes S."/>
            <person name="Wortman J."/>
            <person name="Nusbaum C."/>
            <person name="Birren B."/>
        </authorList>
    </citation>
    <scope>NUCLEOTIDE SEQUENCE [LARGE SCALE GENOMIC DNA]</scope>
    <source>
        <strain evidence="1 3">VD048</strain>
    </source>
</reference>
<sequence length="103" mass="12158">MPTKENKTSVILYHRYTTNESLAEYIYIFNCLEELKITVQVSLKDIPFNNFYKSSTVLDELREIEKERGGNLLSAFYVNSKTPLKWHIQKAYLGGKAKQYKEW</sequence>
<dbReference type="HOGENOM" id="CLU_2258036_0_0_9"/>
<dbReference type="EMBL" id="AHEU01000043">
    <property type="protein sequence ID" value="EJR26931.1"/>
    <property type="molecule type" value="Genomic_DNA"/>
</dbReference>
<comment type="caution">
    <text evidence="1">The sequence shown here is derived from an EMBL/GenBank/DDBJ whole genome shotgun (WGS) entry which is preliminary data.</text>
</comment>
<dbReference type="AlphaFoldDB" id="J8HLF1"/>
<protein>
    <submittedName>
        <fullName evidence="1">Uncharacterized protein</fullName>
    </submittedName>
</protein>
<name>J8HLF1_BACCE</name>
<evidence type="ECO:0000313" key="2">
    <source>
        <dbReference type="EMBL" id="EJR26931.1"/>
    </source>
</evidence>
<dbReference type="RefSeq" id="WP_002166769.1">
    <property type="nucleotide sequence ID" value="NZ_JH792313.1"/>
</dbReference>
<gene>
    <name evidence="2" type="ORF">IIG_05061</name>
    <name evidence="1" type="ORF">IIG_05292</name>
</gene>
<dbReference type="PATRIC" id="fig|1053226.3.peg.5162"/>
<dbReference type="EMBL" id="AHEU01000045">
    <property type="protein sequence ID" value="EJR26735.1"/>
    <property type="molecule type" value="Genomic_DNA"/>
</dbReference>
<evidence type="ECO:0000313" key="1">
    <source>
        <dbReference type="EMBL" id="EJR26735.1"/>
    </source>
</evidence>
<proteinExistence type="predicted"/>
<evidence type="ECO:0000313" key="3">
    <source>
        <dbReference type="Proteomes" id="UP000006960"/>
    </source>
</evidence>